<protein>
    <submittedName>
        <fullName evidence="3">AMP-binding protein</fullName>
    </submittedName>
</protein>
<proteinExistence type="predicted"/>
<evidence type="ECO:0000313" key="3">
    <source>
        <dbReference type="EMBL" id="MBC6469905.1"/>
    </source>
</evidence>
<dbReference type="EMBL" id="JABVEC010000033">
    <property type="protein sequence ID" value="MBC6469905.1"/>
    <property type="molecule type" value="Genomic_DNA"/>
</dbReference>
<comment type="caution">
    <text evidence="3">The sequence shown here is derived from an EMBL/GenBank/DDBJ whole genome shotgun (WGS) entry which is preliminary data.</text>
</comment>
<organism evidence="3 4">
    <name type="scientific">Actinomadura alba</name>
    <dbReference type="NCBI Taxonomy" id="406431"/>
    <lineage>
        <taxon>Bacteria</taxon>
        <taxon>Bacillati</taxon>
        <taxon>Actinomycetota</taxon>
        <taxon>Actinomycetes</taxon>
        <taxon>Streptosporangiales</taxon>
        <taxon>Thermomonosporaceae</taxon>
        <taxon>Actinomadura</taxon>
    </lineage>
</organism>
<evidence type="ECO:0000313" key="4">
    <source>
        <dbReference type="Proteomes" id="UP000805614"/>
    </source>
</evidence>
<dbReference type="Proteomes" id="UP000805614">
    <property type="component" value="Unassembled WGS sequence"/>
</dbReference>
<dbReference type="InterPro" id="IPR000873">
    <property type="entry name" value="AMP-dep_synth/lig_dom"/>
</dbReference>
<accession>A0ABR7LYR4</accession>
<dbReference type="InterPro" id="IPR042099">
    <property type="entry name" value="ANL_N_sf"/>
</dbReference>
<dbReference type="SUPFAM" id="SSF56801">
    <property type="entry name" value="Acetyl-CoA synthetase-like"/>
    <property type="match status" value="1"/>
</dbReference>
<dbReference type="RefSeq" id="WP_187246955.1">
    <property type="nucleotide sequence ID" value="NZ_BAAAOK010000004.1"/>
</dbReference>
<evidence type="ECO:0000259" key="2">
    <source>
        <dbReference type="Pfam" id="PF00501"/>
    </source>
</evidence>
<dbReference type="PANTHER" id="PTHR43352">
    <property type="entry name" value="ACETYL-COA SYNTHETASE"/>
    <property type="match status" value="1"/>
</dbReference>
<dbReference type="Gene3D" id="3.40.50.12780">
    <property type="entry name" value="N-terminal domain of ligase-like"/>
    <property type="match status" value="1"/>
</dbReference>
<sequence>MRGNVAWTLAERAALYGWRDRPLFHAGDATYTHGQVHDAAARAAAVLFDAGVRRGQRVLIALPDSIGFATAFLGALRLGAVAVPVDPEHVPAQVLEQVPEQVLGQVPEQYARALSETEPAAIVCDDAELARRLGGSRAPGTAALLTPADLSAGSAPAPVPDPEPLPPGVPAYVLYTSGTSGPPKGAVHRHSDPETHFYAMALGALGMGADDVMFSLAKACTPYGLGNTIFFPMFCGAAAVLWPQRPTVRGVVRQARRHRPTLLFSVPAFYAALAETLGGGGTDADRSAFLSLRAAASATEPLPAALAARAERVLGCPLLDGLGTAEVGHVFVSNTVTRRRRGTLGVVLDPYQISVRDDAGHEAGAGERGALHVRGPSVAAEYLGAPSDGQDPISGTALGVVSDTDSHAVPDTVPDVSQGWLRTGDLVHVDTEGFVHHHGRVEDLA</sequence>
<gene>
    <name evidence="3" type="ORF">HKK74_31090</name>
</gene>
<dbReference type="PANTHER" id="PTHR43352:SF1">
    <property type="entry name" value="ANTHRANILATE--COA LIGASE"/>
    <property type="match status" value="1"/>
</dbReference>
<reference evidence="3 4" key="1">
    <citation type="submission" date="2020-06" db="EMBL/GenBank/DDBJ databases">
        <title>Actinomadura xiongansis sp. nov., isolated from soil of Baiyangdian.</title>
        <authorList>
            <person name="Zhang X."/>
        </authorList>
    </citation>
    <scope>NUCLEOTIDE SEQUENCE [LARGE SCALE GENOMIC DNA]</scope>
    <source>
        <strain evidence="3 4">HBUM206468</strain>
    </source>
</reference>
<evidence type="ECO:0000256" key="1">
    <source>
        <dbReference type="ARBA" id="ARBA00022598"/>
    </source>
</evidence>
<feature type="domain" description="AMP-dependent synthetase/ligase" evidence="2">
    <location>
        <begin position="16"/>
        <end position="383"/>
    </location>
</feature>
<dbReference type="InterPro" id="IPR020845">
    <property type="entry name" value="AMP-binding_CS"/>
</dbReference>
<keyword evidence="4" id="KW-1185">Reference proteome</keyword>
<name>A0ABR7LYR4_9ACTN</name>
<keyword evidence="1" id="KW-0436">Ligase</keyword>
<dbReference type="PROSITE" id="PS00455">
    <property type="entry name" value="AMP_BINDING"/>
    <property type="match status" value="1"/>
</dbReference>
<dbReference type="Pfam" id="PF00501">
    <property type="entry name" value="AMP-binding"/>
    <property type="match status" value="1"/>
</dbReference>